<reference evidence="1" key="1">
    <citation type="journal article" date="2014" name="Int. J. Syst. Evol. Microbiol.">
        <title>Complete genome sequence of Corynebacterium casei LMG S-19264T (=DSM 44701T), isolated from a smear-ripened cheese.</title>
        <authorList>
            <consortium name="US DOE Joint Genome Institute (JGI-PGF)"/>
            <person name="Walter F."/>
            <person name="Albersmeier A."/>
            <person name="Kalinowski J."/>
            <person name="Ruckert C."/>
        </authorList>
    </citation>
    <scope>NUCLEOTIDE SEQUENCE</scope>
    <source>
        <strain evidence="1">KCTC 32437</strain>
    </source>
</reference>
<dbReference type="AlphaFoldDB" id="A0A918VP32"/>
<evidence type="ECO:0008006" key="3">
    <source>
        <dbReference type="Google" id="ProtNLM"/>
    </source>
</evidence>
<reference evidence="1" key="2">
    <citation type="submission" date="2020-09" db="EMBL/GenBank/DDBJ databases">
        <authorList>
            <person name="Sun Q."/>
            <person name="Kim S."/>
        </authorList>
    </citation>
    <scope>NUCLEOTIDE SEQUENCE</scope>
    <source>
        <strain evidence="1">KCTC 32437</strain>
    </source>
</reference>
<evidence type="ECO:0000313" key="2">
    <source>
        <dbReference type="Proteomes" id="UP000646579"/>
    </source>
</evidence>
<proteinExistence type="predicted"/>
<accession>A0A918VP32</accession>
<comment type="caution">
    <text evidence="1">The sequence shown here is derived from an EMBL/GenBank/DDBJ whole genome shotgun (WGS) entry which is preliminary data.</text>
</comment>
<dbReference type="EMBL" id="BMZE01000001">
    <property type="protein sequence ID" value="GHA12643.1"/>
    <property type="molecule type" value="Genomic_DNA"/>
</dbReference>
<dbReference type="Proteomes" id="UP000646579">
    <property type="component" value="Unassembled WGS sequence"/>
</dbReference>
<name>A0A918VP32_9HYPH</name>
<protein>
    <recommendedName>
        <fullName evidence="3">MmcQ/YjbR family DNA-binding protein</fullName>
    </recommendedName>
</protein>
<keyword evidence="2" id="KW-1185">Reference proteome</keyword>
<organism evidence="1 2">
    <name type="scientific">Devosia pacifica</name>
    <dbReference type="NCBI Taxonomy" id="1335967"/>
    <lineage>
        <taxon>Bacteria</taxon>
        <taxon>Pseudomonadati</taxon>
        <taxon>Pseudomonadota</taxon>
        <taxon>Alphaproteobacteria</taxon>
        <taxon>Hyphomicrobiales</taxon>
        <taxon>Devosiaceae</taxon>
        <taxon>Devosia</taxon>
    </lineage>
</organism>
<evidence type="ECO:0000313" key="1">
    <source>
        <dbReference type="EMBL" id="GHA12643.1"/>
    </source>
</evidence>
<gene>
    <name evidence="1" type="ORF">GCM10007989_03910</name>
</gene>
<sequence length="112" mass="12550">MSIDNGPHDLSHIFSRCEKLVQERHLEPVESAQRDGKPALARNGAVFASLIDSDTIALDCPVEQKALLVEISPEIYFETADTEDEPALFVRLSKIDDQELSLRLEDAWSERG</sequence>
<dbReference type="RefSeq" id="WP_189422863.1">
    <property type="nucleotide sequence ID" value="NZ_BMZE01000001.1"/>
</dbReference>